<accession>X1V458</accession>
<dbReference type="EMBL" id="BARW01026907">
    <property type="protein sequence ID" value="GAJ10587.1"/>
    <property type="molecule type" value="Genomic_DNA"/>
</dbReference>
<evidence type="ECO:0000313" key="1">
    <source>
        <dbReference type="EMBL" id="GAJ10587.1"/>
    </source>
</evidence>
<comment type="caution">
    <text evidence="1">The sequence shown here is derived from an EMBL/GenBank/DDBJ whole genome shotgun (WGS) entry which is preliminary data.</text>
</comment>
<dbReference type="AlphaFoldDB" id="X1V458"/>
<proteinExistence type="predicted"/>
<name>X1V458_9ZZZZ</name>
<gene>
    <name evidence="1" type="ORF">S12H4_43778</name>
</gene>
<protein>
    <submittedName>
        <fullName evidence="1">Uncharacterized protein</fullName>
    </submittedName>
</protein>
<reference evidence="1" key="1">
    <citation type="journal article" date="2014" name="Front. Microbiol.">
        <title>High frequency of phylogenetically diverse reductive dehalogenase-homologous genes in deep subseafloor sedimentary metagenomes.</title>
        <authorList>
            <person name="Kawai M."/>
            <person name="Futagami T."/>
            <person name="Toyoda A."/>
            <person name="Takaki Y."/>
            <person name="Nishi S."/>
            <person name="Hori S."/>
            <person name="Arai W."/>
            <person name="Tsubouchi T."/>
            <person name="Morono Y."/>
            <person name="Uchiyama I."/>
            <person name="Ito T."/>
            <person name="Fujiyama A."/>
            <person name="Inagaki F."/>
            <person name="Takami H."/>
        </authorList>
    </citation>
    <scope>NUCLEOTIDE SEQUENCE</scope>
    <source>
        <strain evidence="1">Expedition CK06-06</strain>
    </source>
</reference>
<organism evidence="1">
    <name type="scientific">marine sediment metagenome</name>
    <dbReference type="NCBI Taxonomy" id="412755"/>
    <lineage>
        <taxon>unclassified sequences</taxon>
        <taxon>metagenomes</taxon>
        <taxon>ecological metagenomes</taxon>
    </lineage>
</organism>
<sequence>MSGPQTLMLLAIPFAKDIVTVVIPDNYQIHPVVFKRAKSNGVEVCTVPLNSFTQEEKDRLLFNHMAPAKKHDPMCLFDSSVEEAIGELQTEEFSSGFFHQQ</sequence>